<evidence type="ECO:0000256" key="1">
    <source>
        <dbReference type="SAM" id="SignalP"/>
    </source>
</evidence>
<feature type="chain" id="PRO_5004496385" evidence="1">
    <location>
        <begin position="23"/>
        <end position="273"/>
    </location>
</feature>
<feature type="signal peptide" evidence="1">
    <location>
        <begin position="1"/>
        <end position="22"/>
    </location>
</feature>
<dbReference type="Proteomes" id="UP000014227">
    <property type="component" value="Chromosome I"/>
</dbReference>
<proteinExistence type="predicted"/>
<dbReference type="KEGG" id="ccz:CCALI_01369"/>
<dbReference type="InParanoid" id="S0EU50"/>
<accession>S0EU50</accession>
<dbReference type="Gene3D" id="3.40.1000.10">
    <property type="entry name" value="Mog1/PsbP, alpha/beta/alpha sandwich"/>
    <property type="match status" value="1"/>
</dbReference>
<sequence length="273" mass="30040">MKVQTLLLLGLASFLSAPLALADQGIAATPTVVVKGQTVKLEWYITGDKVVLSGGRFGKGVVVTGKTQAIDRPLQTTRYVLDDYYHVNNPLGSGKPAVQRLHTRYSVVVKVFTMPPLAVYHAGKDWTVDYVKGWKAYPIKTPDGIPHGLVFFQPEEDSLERLGVAMLSASNKTAETLMEDVEADIPQHYKDVKTISRDSITFCGEPAVRLVFEATDPAGRRIESIVLAFVHDGMGYVVSGRTSDSEFDVRHLLLDKLVESFKPGDQRTAYSIK</sequence>
<evidence type="ECO:0000313" key="2">
    <source>
        <dbReference type="EMBL" id="CCW35187.1"/>
    </source>
</evidence>
<reference evidence="3" key="1">
    <citation type="submission" date="2013-03" db="EMBL/GenBank/DDBJ databases">
        <title>Genome sequence of Chthonomonas calidirosea, the first sequenced genome from the Armatimonadetes phylum (formally candidate division OP10).</title>
        <authorList>
            <person name="Lee K.C.Y."/>
            <person name="Morgan X.C."/>
            <person name="Dunfield P.F."/>
            <person name="Tamas I."/>
            <person name="Houghton K.M."/>
            <person name="Vyssotski M."/>
            <person name="Ryan J.L.J."/>
            <person name="Lagutin K."/>
            <person name="McDonald I.R."/>
            <person name="Stott M.B."/>
        </authorList>
    </citation>
    <scope>NUCLEOTIDE SEQUENCE [LARGE SCALE GENOMIC DNA]</scope>
    <source>
        <strain evidence="3">DSM 23976 / ICMP 18418 / T49</strain>
    </source>
</reference>
<evidence type="ECO:0000313" key="3">
    <source>
        <dbReference type="Proteomes" id="UP000014227"/>
    </source>
</evidence>
<dbReference type="AlphaFoldDB" id="S0EU50"/>
<name>S0EU50_CHTCT</name>
<protein>
    <submittedName>
        <fullName evidence="2">Uncharacterized protein</fullName>
    </submittedName>
</protein>
<dbReference type="STRING" id="454171.CP488_02727"/>
<dbReference type="RefSeq" id="WP_016482726.1">
    <property type="nucleotide sequence ID" value="NC_021487.1"/>
</dbReference>
<dbReference type="PATRIC" id="fig|1303518.3.peg.1399"/>
<dbReference type="HOGENOM" id="CLU_1018201_0_0_0"/>
<keyword evidence="3" id="KW-1185">Reference proteome</keyword>
<organism evidence="2 3">
    <name type="scientific">Chthonomonas calidirosea (strain DSM 23976 / ICMP 18418 / T49)</name>
    <dbReference type="NCBI Taxonomy" id="1303518"/>
    <lineage>
        <taxon>Bacteria</taxon>
        <taxon>Bacillati</taxon>
        <taxon>Armatimonadota</taxon>
        <taxon>Chthonomonadia</taxon>
        <taxon>Chthonomonadales</taxon>
        <taxon>Chthonomonadaceae</taxon>
        <taxon>Chthonomonas</taxon>
    </lineage>
</organism>
<keyword evidence="1" id="KW-0732">Signal</keyword>
<dbReference type="EMBL" id="HF951689">
    <property type="protein sequence ID" value="CCW35187.1"/>
    <property type="molecule type" value="Genomic_DNA"/>
</dbReference>
<gene>
    <name evidence="2" type="ORF">CCALI_01369</name>
</gene>